<evidence type="ECO:0000313" key="1">
    <source>
        <dbReference type="EMBL" id="CAB4133394.1"/>
    </source>
</evidence>
<reference evidence="1" key="1">
    <citation type="submission" date="2020-04" db="EMBL/GenBank/DDBJ databases">
        <authorList>
            <person name="Chiriac C."/>
            <person name="Salcher M."/>
            <person name="Ghai R."/>
            <person name="Kavagutti S V."/>
        </authorList>
    </citation>
    <scope>NUCLEOTIDE SEQUENCE</scope>
</reference>
<accession>A0A6J5LFQ1</accession>
<sequence>MQIKITKCPDKKFRPFVNRAVAFYGKELIKKSINVNVNVHVRFNSKINAWGYASVEEFNTMNKPRGFLLEVHPGIGAKHILETLAHEMIHIKQFIFGELSEDLSVWCGTYVDTTVVDYYVLPWEIEAYGREVGLFTKFAVQEQLWNVFEGIYNPDDPIEDSELGWKK</sequence>
<proteinExistence type="predicted"/>
<dbReference type="EMBL" id="LR796270">
    <property type="protein sequence ID" value="CAB4133394.1"/>
    <property type="molecule type" value="Genomic_DNA"/>
</dbReference>
<evidence type="ECO:0008006" key="2">
    <source>
        <dbReference type="Google" id="ProtNLM"/>
    </source>
</evidence>
<protein>
    <recommendedName>
        <fullName evidence="2">SprT-like</fullName>
    </recommendedName>
</protein>
<organism evidence="1">
    <name type="scientific">uncultured Caudovirales phage</name>
    <dbReference type="NCBI Taxonomy" id="2100421"/>
    <lineage>
        <taxon>Viruses</taxon>
        <taxon>Duplodnaviria</taxon>
        <taxon>Heunggongvirae</taxon>
        <taxon>Uroviricota</taxon>
        <taxon>Caudoviricetes</taxon>
        <taxon>Peduoviridae</taxon>
        <taxon>Maltschvirus</taxon>
        <taxon>Maltschvirus maltsch</taxon>
    </lineage>
</organism>
<name>A0A6J5LFQ1_9CAUD</name>
<gene>
    <name evidence="1" type="ORF">UFOVP250_159</name>
</gene>